<evidence type="ECO:0000313" key="2">
    <source>
        <dbReference type="EnsemblPlants" id="OGLUM10G11710.1"/>
    </source>
</evidence>
<name>A0A0E0BB73_9ORYZ</name>
<accession>A0A0E0BB73</accession>
<dbReference type="Proteomes" id="UP000026961">
    <property type="component" value="Chromosome 10"/>
</dbReference>
<feature type="region of interest" description="Disordered" evidence="1">
    <location>
        <begin position="1"/>
        <end position="20"/>
    </location>
</feature>
<reference evidence="2" key="1">
    <citation type="submission" date="2015-04" db="UniProtKB">
        <authorList>
            <consortium name="EnsemblPlants"/>
        </authorList>
    </citation>
    <scope>IDENTIFICATION</scope>
</reference>
<dbReference type="Gramene" id="OGLUM10G11710.1">
    <property type="protein sequence ID" value="OGLUM10G11710.1"/>
    <property type="gene ID" value="OGLUM10G11710"/>
</dbReference>
<feature type="compositionally biased region" description="Gly residues" evidence="1">
    <location>
        <begin position="92"/>
        <end position="105"/>
    </location>
</feature>
<sequence>MERNLAHAASGRRSSPRWESSANLSLASSLLWDSANAPEDKALQREELALSPTAGGSPLLRSGECSGGGQIRVLCIGVHLHDSQSTASGGQPTVGGRLGGEGGQARNGAASGLGRDAGYRMERGEVDGRQGHFVQYESGCGPPPKRRPLTPPRLPIVGRRIWPTRRGSGHRGLSPDRWLLPPPPPPHRQPPDPATVASPPTAGRFLLRHRTVNRGSGHRDLSPD</sequence>
<keyword evidence="3" id="KW-1185">Reference proteome</keyword>
<dbReference type="AlphaFoldDB" id="A0A0E0BB73"/>
<proteinExistence type="predicted"/>
<protein>
    <submittedName>
        <fullName evidence="2">Uncharacterized protein</fullName>
    </submittedName>
</protein>
<evidence type="ECO:0000256" key="1">
    <source>
        <dbReference type="SAM" id="MobiDB-lite"/>
    </source>
</evidence>
<organism evidence="2">
    <name type="scientific">Oryza glumipatula</name>
    <dbReference type="NCBI Taxonomy" id="40148"/>
    <lineage>
        <taxon>Eukaryota</taxon>
        <taxon>Viridiplantae</taxon>
        <taxon>Streptophyta</taxon>
        <taxon>Embryophyta</taxon>
        <taxon>Tracheophyta</taxon>
        <taxon>Spermatophyta</taxon>
        <taxon>Magnoliopsida</taxon>
        <taxon>Liliopsida</taxon>
        <taxon>Poales</taxon>
        <taxon>Poaceae</taxon>
        <taxon>BOP clade</taxon>
        <taxon>Oryzoideae</taxon>
        <taxon>Oryzeae</taxon>
        <taxon>Oryzinae</taxon>
        <taxon>Oryza</taxon>
    </lineage>
</organism>
<feature type="compositionally biased region" description="Pro residues" evidence="1">
    <location>
        <begin position="180"/>
        <end position="193"/>
    </location>
</feature>
<evidence type="ECO:0000313" key="3">
    <source>
        <dbReference type="Proteomes" id="UP000026961"/>
    </source>
</evidence>
<reference evidence="2" key="2">
    <citation type="submission" date="2018-05" db="EMBL/GenBank/DDBJ databases">
        <title>OgluRS3 (Oryza glumaepatula Reference Sequence Version 3).</title>
        <authorList>
            <person name="Zhang J."/>
            <person name="Kudrna D."/>
            <person name="Lee S."/>
            <person name="Talag J."/>
            <person name="Welchert J."/>
            <person name="Wing R.A."/>
        </authorList>
    </citation>
    <scope>NUCLEOTIDE SEQUENCE [LARGE SCALE GENOMIC DNA]</scope>
</reference>
<dbReference type="EnsemblPlants" id="OGLUM10G11710.1">
    <property type="protein sequence ID" value="OGLUM10G11710.1"/>
    <property type="gene ID" value="OGLUM10G11710"/>
</dbReference>
<feature type="region of interest" description="Disordered" evidence="1">
    <location>
        <begin position="83"/>
        <end position="116"/>
    </location>
</feature>
<feature type="region of interest" description="Disordered" evidence="1">
    <location>
        <begin position="163"/>
        <end position="204"/>
    </location>
</feature>
<dbReference type="HOGENOM" id="CLU_1236705_0_0_1"/>